<dbReference type="GO" id="GO:0030170">
    <property type="term" value="F:pyridoxal phosphate binding"/>
    <property type="evidence" value="ECO:0007669"/>
    <property type="project" value="TreeGrafter"/>
</dbReference>
<gene>
    <name evidence="6" type="primary">degT</name>
    <name evidence="6" type="ORF">XYCOK13_08640</name>
</gene>
<dbReference type="RefSeq" id="WP_213410663.1">
    <property type="nucleotide sequence ID" value="NZ_BOVK01000012.1"/>
</dbReference>
<dbReference type="PIRSF" id="PIRSF000390">
    <property type="entry name" value="PLP_StrS"/>
    <property type="match status" value="1"/>
</dbReference>
<dbReference type="Gene3D" id="3.90.1150.10">
    <property type="entry name" value="Aspartate Aminotransferase, domain 1"/>
    <property type="match status" value="1"/>
</dbReference>
<dbReference type="AlphaFoldDB" id="A0A8J4M0Q1"/>
<accession>A0A8J4M0Q1</accession>
<sequence length="377" mass="41482">MKVPFYTGAVSFKRQWPLIAAKLDQILDQGLFTNGPVVKELERAMETFTGAKHAIAVGNATEALVIMLKAAGIGPGDEVIVPSFTFFASASSIVHAGAVPVFCDIDPVTYMLKPDELEDKVTARTKAIMPVHLFTQMADMKAICEIAEKHGLLVLEDSAEAISMFHEGKHAGIVGQAGVISFFPTKTLGAIGDAGLILTNRDDLAARARLLRLHGQEEDEPYVHHLVGTNSRMDDIQAAVLLARLQYLPSEIAKRSHWATLYDRLLADLPQVQTPHIRVREEAANPVYYVYLIEAEQRDELVEYLSEQGIGTETYYPIPLHLQPCFSHLGYEPGSMPHAEHACSRTVGLPMYPDLQEADVRAVCEAIRKFYESGGEG</sequence>
<keyword evidence="1 4" id="KW-0663">Pyridoxal phosphate</keyword>
<dbReference type="PANTHER" id="PTHR30244">
    <property type="entry name" value="TRANSAMINASE"/>
    <property type="match status" value="1"/>
</dbReference>
<comment type="caution">
    <text evidence="6">The sequence shown here is derived from an EMBL/GenBank/DDBJ whole genome shotgun (WGS) entry which is preliminary data.</text>
</comment>
<evidence type="ECO:0000256" key="1">
    <source>
        <dbReference type="ARBA" id="ARBA00022898"/>
    </source>
</evidence>
<dbReference type="InterPro" id="IPR015422">
    <property type="entry name" value="PyrdxlP-dep_Trfase_small"/>
</dbReference>
<evidence type="ECO:0000256" key="5">
    <source>
        <dbReference type="RuleBase" id="RU004508"/>
    </source>
</evidence>
<dbReference type="InterPro" id="IPR015424">
    <property type="entry name" value="PyrdxlP-dep_Trfase"/>
</dbReference>
<organism evidence="6 7">
    <name type="scientific">Xylanibacillus composti</name>
    <dbReference type="NCBI Taxonomy" id="1572762"/>
    <lineage>
        <taxon>Bacteria</taxon>
        <taxon>Bacillati</taxon>
        <taxon>Bacillota</taxon>
        <taxon>Bacilli</taxon>
        <taxon>Bacillales</taxon>
        <taxon>Paenibacillaceae</taxon>
        <taxon>Xylanibacillus</taxon>
    </lineage>
</organism>
<name>A0A8J4M0Q1_9BACL</name>
<protein>
    <submittedName>
        <fullName evidence="6">Pleiotropic regulatory protein</fullName>
    </submittedName>
</protein>
<evidence type="ECO:0000256" key="2">
    <source>
        <dbReference type="ARBA" id="ARBA00037999"/>
    </source>
</evidence>
<feature type="active site" description="Proton acceptor" evidence="3">
    <location>
        <position position="186"/>
    </location>
</feature>
<dbReference type="InterPro" id="IPR000653">
    <property type="entry name" value="DegT/StrS_aminotransferase"/>
</dbReference>
<dbReference type="Pfam" id="PF01041">
    <property type="entry name" value="DegT_DnrJ_EryC1"/>
    <property type="match status" value="1"/>
</dbReference>
<dbReference type="InterPro" id="IPR015421">
    <property type="entry name" value="PyrdxlP-dep_Trfase_major"/>
</dbReference>
<dbReference type="SUPFAM" id="SSF53383">
    <property type="entry name" value="PLP-dependent transferases"/>
    <property type="match status" value="1"/>
</dbReference>
<dbReference type="EMBL" id="BOVK01000012">
    <property type="protein sequence ID" value="GIQ68040.1"/>
    <property type="molecule type" value="Genomic_DNA"/>
</dbReference>
<proteinExistence type="inferred from homology"/>
<evidence type="ECO:0000256" key="4">
    <source>
        <dbReference type="PIRSR" id="PIRSR000390-2"/>
    </source>
</evidence>
<dbReference type="GO" id="GO:0000271">
    <property type="term" value="P:polysaccharide biosynthetic process"/>
    <property type="evidence" value="ECO:0007669"/>
    <property type="project" value="TreeGrafter"/>
</dbReference>
<comment type="similarity">
    <text evidence="2 5">Belongs to the DegT/DnrJ/EryC1 family.</text>
</comment>
<dbReference type="PANTHER" id="PTHR30244:SF36">
    <property type="entry name" value="3-OXO-GLUCOSE-6-PHOSPHATE:GLUTAMATE AMINOTRANSFERASE"/>
    <property type="match status" value="1"/>
</dbReference>
<feature type="modified residue" description="N6-(pyridoxal phosphate)lysine" evidence="4">
    <location>
        <position position="186"/>
    </location>
</feature>
<dbReference type="GO" id="GO:0008483">
    <property type="term" value="F:transaminase activity"/>
    <property type="evidence" value="ECO:0007669"/>
    <property type="project" value="TreeGrafter"/>
</dbReference>
<evidence type="ECO:0000313" key="7">
    <source>
        <dbReference type="Proteomes" id="UP000677918"/>
    </source>
</evidence>
<evidence type="ECO:0000313" key="6">
    <source>
        <dbReference type="EMBL" id="GIQ68040.1"/>
    </source>
</evidence>
<reference evidence="6" key="1">
    <citation type="submission" date="2021-04" db="EMBL/GenBank/DDBJ databases">
        <title>Draft genome sequence of Xylanibacillus composti strain K13.</title>
        <authorList>
            <person name="Uke A."/>
            <person name="Chhe C."/>
            <person name="Baramee S."/>
            <person name="Kosugi A."/>
        </authorList>
    </citation>
    <scope>NUCLEOTIDE SEQUENCE</scope>
    <source>
        <strain evidence="6">K13</strain>
    </source>
</reference>
<evidence type="ECO:0000256" key="3">
    <source>
        <dbReference type="PIRSR" id="PIRSR000390-1"/>
    </source>
</evidence>
<dbReference type="Proteomes" id="UP000677918">
    <property type="component" value="Unassembled WGS sequence"/>
</dbReference>
<keyword evidence="7" id="KW-1185">Reference proteome</keyword>
<dbReference type="CDD" id="cd00616">
    <property type="entry name" value="AHBA_syn"/>
    <property type="match status" value="1"/>
</dbReference>
<dbReference type="Gene3D" id="3.40.640.10">
    <property type="entry name" value="Type I PLP-dependent aspartate aminotransferase-like (Major domain)"/>
    <property type="match status" value="1"/>
</dbReference>